<evidence type="ECO:0000256" key="4">
    <source>
        <dbReference type="ARBA" id="ARBA00022679"/>
    </source>
</evidence>
<dbReference type="GO" id="GO:0000155">
    <property type="term" value="F:phosphorelay sensor kinase activity"/>
    <property type="evidence" value="ECO:0007669"/>
    <property type="project" value="InterPro"/>
</dbReference>
<dbReference type="GO" id="GO:0005524">
    <property type="term" value="F:ATP binding"/>
    <property type="evidence" value="ECO:0007669"/>
    <property type="project" value="UniProtKB-KW"/>
</dbReference>
<dbReference type="PANTHER" id="PTHR24421:SF10">
    <property type="entry name" value="NITRATE_NITRITE SENSOR PROTEIN NARQ"/>
    <property type="match status" value="1"/>
</dbReference>
<evidence type="ECO:0000256" key="1">
    <source>
        <dbReference type="ARBA" id="ARBA00000085"/>
    </source>
</evidence>
<dbReference type="EC" id="2.7.13.3" evidence="2"/>
<dbReference type="EMBL" id="FXUF01000011">
    <property type="protein sequence ID" value="SMP63495.1"/>
    <property type="molecule type" value="Genomic_DNA"/>
</dbReference>
<accession>A0AA45WXE7</accession>
<gene>
    <name evidence="12" type="ORF">SAMN06296020_11133</name>
</gene>
<dbReference type="InterPro" id="IPR003594">
    <property type="entry name" value="HATPase_dom"/>
</dbReference>
<dbReference type="CDD" id="cd16917">
    <property type="entry name" value="HATPase_UhpB-NarQ-NarX-like"/>
    <property type="match status" value="1"/>
</dbReference>
<dbReference type="InterPro" id="IPR011712">
    <property type="entry name" value="Sig_transdc_His_kin_sub3_dim/P"/>
</dbReference>
<keyword evidence="13" id="KW-1185">Reference proteome</keyword>
<keyword evidence="9" id="KW-0812">Transmembrane</keyword>
<evidence type="ECO:0000256" key="2">
    <source>
        <dbReference type="ARBA" id="ARBA00012438"/>
    </source>
</evidence>
<evidence type="ECO:0000313" key="12">
    <source>
        <dbReference type="EMBL" id="SMP63495.1"/>
    </source>
</evidence>
<dbReference type="GO" id="GO:0046983">
    <property type="term" value="F:protein dimerization activity"/>
    <property type="evidence" value="ECO:0007669"/>
    <property type="project" value="InterPro"/>
</dbReference>
<dbReference type="Proteomes" id="UP001158066">
    <property type="component" value="Unassembled WGS sequence"/>
</dbReference>
<keyword evidence="9" id="KW-1133">Transmembrane helix</keyword>
<dbReference type="RefSeq" id="WP_283409955.1">
    <property type="nucleotide sequence ID" value="NZ_FXUF01000011.1"/>
</dbReference>
<dbReference type="AlphaFoldDB" id="A0AA45WXE7"/>
<keyword evidence="6 12" id="KW-0418">Kinase</keyword>
<evidence type="ECO:0000259" key="10">
    <source>
        <dbReference type="Pfam" id="PF02518"/>
    </source>
</evidence>
<evidence type="ECO:0000256" key="5">
    <source>
        <dbReference type="ARBA" id="ARBA00022741"/>
    </source>
</evidence>
<proteinExistence type="predicted"/>
<dbReference type="Pfam" id="PF07730">
    <property type="entry name" value="HisKA_3"/>
    <property type="match status" value="1"/>
</dbReference>
<feature type="domain" description="Histidine kinase/HSP90-like ATPase" evidence="10">
    <location>
        <begin position="271"/>
        <end position="352"/>
    </location>
</feature>
<keyword evidence="3" id="KW-0597">Phosphoprotein</keyword>
<keyword evidence="7" id="KW-0067">ATP-binding</keyword>
<keyword evidence="5" id="KW-0547">Nucleotide-binding</keyword>
<name>A0AA45WXE7_9CLOT</name>
<dbReference type="Pfam" id="PF02518">
    <property type="entry name" value="HATPase_c"/>
    <property type="match status" value="1"/>
</dbReference>
<evidence type="ECO:0000256" key="6">
    <source>
        <dbReference type="ARBA" id="ARBA00022777"/>
    </source>
</evidence>
<evidence type="ECO:0000256" key="9">
    <source>
        <dbReference type="SAM" id="Phobius"/>
    </source>
</evidence>
<reference evidence="12" key="1">
    <citation type="submission" date="2017-05" db="EMBL/GenBank/DDBJ databases">
        <authorList>
            <person name="Varghese N."/>
            <person name="Submissions S."/>
        </authorList>
    </citation>
    <scope>NUCLEOTIDE SEQUENCE</scope>
    <source>
        <strain evidence="12">Su22</strain>
    </source>
</reference>
<dbReference type="PANTHER" id="PTHR24421">
    <property type="entry name" value="NITRATE/NITRITE SENSOR PROTEIN NARX-RELATED"/>
    <property type="match status" value="1"/>
</dbReference>
<dbReference type="GO" id="GO:0016020">
    <property type="term" value="C:membrane"/>
    <property type="evidence" value="ECO:0007669"/>
    <property type="project" value="InterPro"/>
</dbReference>
<sequence length="368" mass="41546">MRDPLKILLLIWVAASLKFGETVPLQEFAGLLLLAAFYVVRARYLSNLVMITLEGILVLILSAANPLYLTLLGITAHDLATRGWVPLVPVLLLPGVFFLDRQWFMAYLLLMAVCTYAGLQKQQLDNARRTYRQAYDQERQNRYVLEATKNQLLQAAEETTHLAEIRERNRIAREIHDSIGHDLAGNLLQLQAAERVMAKDPAKTKELIQKTVIGLAGSVELLRNTVHNIRPRQVQDWSHFQKIADNFQYCPVDFRHQGDFSLITPHQVAILTTIIKESLTNTARHSGASRVTMELDVRDKIIRLFIQDNGSGCRQIREGMGISGMRERVHHAGGSFSVNSREGFMIVCILPRDHESGGEGNAEDHHRG</sequence>
<evidence type="ECO:0000256" key="7">
    <source>
        <dbReference type="ARBA" id="ARBA00022840"/>
    </source>
</evidence>
<dbReference type="InterPro" id="IPR036890">
    <property type="entry name" value="HATPase_C_sf"/>
</dbReference>
<dbReference type="Gene3D" id="3.30.565.10">
    <property type="entry name" value="Histidine kinase-like ATPase, C-terminal domain"/>
    <property type="match status" value="1"/>
</dbReference>
<feature type="domain" description="Signal transduction histidine kinase subgroup 3 dimerisation and phosphoacceptor" evidence="11">
    <location>
        <begin position="167"/>
        <end position="233"/>
    </location>
</feature>
<comment type="catalytic activity">
    <reaction evidence="1">
        <text>ATP + protein L-histidine = ADP + protein N-phospho-L-histidine.</text>
        <dbReference type="EC" id="2.7.13.3"/>
    </reaction>
</comment>
<comment type="caution">
    <text evidence="12">The sequence shown here is derived from an EMBL/GenBank/DDBJ whole genome shotgun (WGS) entry which is preliminary data.</text>
</comment>
<feature type="transmembrane region" description="Helical" evidence="9">
    <location>
        <begin position="44"/>
        <end position="67"/>
    </location>
</feature>
<evidence type="ECO:0000259" key="11">
    <source>
        <dbReference type="Pfam" id="PF07730"/>
    </source>
</evidence>
<dbReference type="SUPFAM" id="SSF55874">
    <property type="entry name" value="ATPase domain of HSP90 chaperone/DNA topoisomerase II/histidine kinase"/>
    <property type="match status" value="1"/>
</dbReference>
<protein>
    <recommendedName>
        <fullName evidence="2">histidine kinase</fullName>
        <ecNumber evidence="2">2.7.13.3</ecNumber>
    </recommendedName>
</protein>
<keyword evidence="8" id="KW-0902">Two-component regulatory system</keyword>
<feature type="transmembrane region" description="Helical" evidence="9">
    <location>
        <begin position="103"/>
        <end position="119"/>
    </location>
</feature>
<keyword evidence="9" id="KW-0472">Membrane</keyword>
<dbReference type="InterPro" id="IPR050482">
    <property type="entry name" value="Sensor_HK_TwoCompSys"/>
</dbReference>
<evidence type="ECO:0000256" key="3">
    <source>
        <dbReference type="ARBA" id="ARBA00022553"/>
    </source>
</evidence>
<keyword evidence="4" id="KW-0808">Transferase</keyword>
<evidence type="ECO:0000313" key="13">
    <source>
        <dbReference type="Proteomes" id="UP001158066"/>
    </source>
</evidence>
<dbReference type="Gene3D" id="1.20.5.1930">
    <property type="match status" value="1"/>
</dbReference>
<organism evidence="12 13">
    <name type="scientific">Anoxynatronum buryatiense</name>
    <dbReference type="NCBI Taxonomy" id="489973"/>
    <lineage>
        <taxon>Bacteria</taxon>
        <taxon>Bacillati</taxon>
        <taxon>Bacillota</taxon>
        <taxon>Clostridia</taxon>
        <taxon>Eubacteriales</taxon>
        <taxon>Clostridiaceae</taxon>
        <taxon>Anoxynatronum</taxon>
    </lineage>
</organism>
<evidence type="ECO:0000256" key="8">
    <source>
        <dbReference type="ARBA" id="ARBA00023012"/>
    </source>
</evidence>